<dbReference type="GO" id="GO:0003700">
    <property type="term" value="F:DNA-binding transcription factor activity"/>
    <property type="evidence" value="ECO:0007669"/>
    <property type="project" value="TreeGrafter"/>
</dbReference>
<proteinExistence type="predicted"/>
<dbReference type="InterPro" id="IPR041673">
    <property type="entry name" value="TetR_C_23"/>
</dbReference>
<dbReference type="PROSITE" id="PS01081">
    <property type="entry name" value="HTH_TETR_1"/>
    <property type="match status" value="1"/>
</dbReference>
<dbReference type="GO" id="GO:0000976">
    <property type="term" value="F:transcription cis-regulatory region binding"/>
    <property type="evidence" value="ECO:0007669"/>
    <property type="project" value="TreeGrafter"/>
</dbReference>
<evidence type="ECO:0000313" key="7">
    <source>
        <dbReference type="Proteomes" id="UP000540989"/>
    </source>
</evidence>
<dbReference type="InterPro" id="IPR009057">
    <property type="entry name" value="Homeodomain-like_sf"/>
</dbReference>
<evidence type="ECO:0000256" key="1">
    <source>
        <dbReference type="ARBA" id="ARBA00023015"/>
    </source>
</evidence>
<dbReference type="EMBL" id="JACHIP010000002">
    <property type="protein sequence ID" value="MBB5056798.1"/>
    <property type="molecule type" value="Genomic_DNA"/>
</dbReference>
<dbReference type="SUPFAM" id="SSF48498">
    <property type="entry name" value="Tetracyclin repressor-like, C-terminal domain"/>
    <property type="match status" value="1"/>
</dbReference>
<dbReference type="InterPro" id="IPR036271">
    <property type="entry name" value="Tet_transcr_reg_TetR-rel_C_sf"/>
</dbReference>
<sequence length="234" mass="26615">MFEPVQQVVGSELEEKKLKKSEETRIRILEAALSVFCARGFEKATMREIATEAGVAVGAAYYYFDSKDALVMAFYERSHREMQVEIGAELDHAKTLEARLRVILSKKFAYFEPNRSLLSALTAHTDPQHPLSPFSQETAIIRDEDVATFERAAHESGVKLPPSLSPYLGRLLWMYQMGLILFWVYDRSPEQKKTMALYEKTLKMLLVALKIAGVPLFRPLHKLAGELLAIVYED</sequence>
<dbReference type="Gene3D" id="1.10.357.10">
    <property type="entry name" value="Tetracycline Repressor, domain 2"/>
    <property type="match status" value="1"/>
</dbReference>
<reference evidence="6 7" key="1">
    <citation type="submission" date="2020-08" db="EMBL/GenBank/DDBJ databases">
        <title>Genomic Encyclopedia of Type Strains, Phase IV (KMG-V): Genome sequencing to study the core and pangenomes of soil and plant-associated prokaryotes.</title>
        <authorList>
            <person name="Whitman W."/>
        </authorList>
    </citation>
    <scope>NUCLEOTIDE SEQUENCE [LARGE SCALE GENOMIC DNA]</scope>
    <source>
        <strain evidence="6 7">M8UP14</strain>
    </source>
</reference>
<evidence type="ECO:0000313" key="6">
    <source>
        <dbReference type="EMBL" id="MBB5056798.1"/>
    </source>
</evidence>
<evidence type="ECO:0000259" key="5">
    <source>
        <dbReference type="PROSITE" id="PS50977"/>
    </source>
</evidence>
<dbReference type="RefSeq" id="WP_221312582.1">
    <property type="nucleotide sequence ID" value="NZ_JACHIP010000002.1"/>
</dbReference>
<keyword evidence="1" id="KW-0805">Transcription regulation</keyword>
<dbReference type="PRINTS" id="PR00455">
    <property type="entry name" value="HTHTETR"/>
</dbReference>
<organism evidence="6 7">
    <name type="scientific">Granulicella aggregans</name>
    <dbReference type="NCBI Taxonomy" id="474949"/>
    <lineage>
        <taxon>Bacteria</taxon>
        <taxon>Pseudomonadati</taxon>
        <taxon>Acidobacteriota</taxon>
        <taxon>Terriglobia</taxon>
        <taxon>Terriglobales</taxon>
        <taxon>Acidobacteriaceae</taxon>
        <taxon>Granulicella</taxon>
    </lineage>
</organism>
<feature type="DNA-binding region" description="H-T-H motif" evidence="4">
    <location>
        <begin position="45"/>
        <end position="64"/>
    </location>
</feature>
<keyword evidence="3" id="KW-0804">Transcription</keyword>
<evidence type="ECO:0000256" key="2">
    <source>
        <dbReference type="ARBA" id="ARBA00023125"/>
    </source>
</evidence>
<evidence type="ECO:0000256" key="3">
    <source>
        <dbReference type="ARBA" id="ARBA00023163"/>
    </source>
</evidence>
<comment type="caution">
    <text evidence="6">The sequence shown here is derived from an EMBL/GenBank/DDBJ whole genome shotgun (WGS) entry which is preliminary data.</text>
</comment>
<dbReference type="PROSITE" id="PS50977">
    <property type="entry name" value="HTH_TETR_2"/>
    <property type="match status" value="1"/>
</dbReference>
<evidence type="ECO:0000256" key="4">
    <source>
        <dbReference type="PROSITE-ProRule" id="PRU00335"/>
    </source>
</evidence>
<name>A0A7W7ZBI9_9BACT</name>
<accession>A0A7W7ZBI9</accession>
<dbReference type="InterPro" id="IPR050109">
    <property type="entry name" value="HTH-type_TetR-like_transc_reg"/>
</dbReference>
<dbReference type="InterPro" id="IPR023772">
    <property type="entry name" value="DNA-bd_HTH_TetR-type_CS"/>
</dbReference>
<dbReference type="Proteomes" id="UP000540989">
    <property type="component" value="Unassembled WGS sequence"/>
</dbReference>
<feature type="domain" description="HTH tetR-type" evidence="5">
    <location>
        <begin position="22"/>
        <end position="82"/>
    </location>
</feature>
<dbReference type="Pfam" id="PF00440">
    <property type="entry name" value="TetR_N"/>
    <property type="match status" value="1"/>
</dbReference>
<dbReference type="InterPro" id="IPR001647">
    <property type="entry name" value="HTH_TetR"/>
</dbReference>
<keyword evidence="2 4" id="KW-0238">DNA-binding</keyword>
<gene>
    <name evidence="6" type="ORF">HDF16_001483</name>
</gene>
<dbReference type="AlphaFoldDB" id="A0A7W7ZBI9"/>
<dbReference type="SUPFAM" id="SSF46689">
    <property type="entry name" value="Homeodomain-like"/>
    <property type="match status" value="1"/>
</dbReference>
<keyword evidence="7" id="KW-1185">Reference proteome</keyword>
<protein>
    <submittedName>
        <fullName evidence="6">AcrR family transcriptional regulator</fullName>
    </submittedName>
</protein>
<dbReference type="Pfam" id="PF17931">
    <property type="entry name" value="TetR_C_23"/>
    <property type="match status" value="1"/>
</dbReference>
<dbReference type="PANTHER" id="PTHR30055:SF234">
    <property type="entry name" value="HTH-TYPE TRANSCRIPTIONAL REGULATOR BETI"/>
    <property type="match status" value="1"/>
</dbReference>
<dbReference type="PANTHER" id="PTHR30055">
    <property type="entry name" value="HTH-TYPE TRANSCRIPTIONAL REGULATOR RUTR"/>
    <property type="match status" value="1"/>
</dbReference>